<dbReference type="GO" id="GO:0050080">
    <property type="term" value="F:malonyl-CoA decarboxylase activity"/>
    <property type="evidence" value="ECO:0007669"/>
    <property type="project" value="InterPro"/>
</dbReference>
<evidence type="ECO:0000313" key="3">
    <source>
        <dbReference type="Proteomes" id="UP001344447"/>
    </source>
</evidence>
<dbReference type="GO" id="GO:0005759">
    <property type="term" value="C:mitochondrial matrix"/>
    <property type="evidence" value="ECO:0007669"/>
    <property type="project" value="TreeGrafter"/>
</dbReference>
<dbReference type="GO" id="GO:0006085">
    <property type="term" value="P:acetyl-CoA biosynthetic process"/>
    <property type="evidence" value="ECO:0007669"/>
    <property type="project" value="TreeGrafter"/>
</dbReference>
<dbReference type="InterPro" id="IPR007956">
    <property type="entry name" value="Malonyl_CoA_deC_C"/>
</dbReference>
<reference evidence="2 3" key="1">
    <citation type="submission" date="2023-11" db="EMBL/GenBank/DDBJ databases">
        <title>Dfirmibasis_genome.</title>
        <authorList>
            <person name="Edelbroek B."/>
            <person name="Kjellin J."/>
            <person name="Jerlstrom-Hultqvist J."/>
            <person name="Soderbom F."/>
        </authorList>
    </citation>
    <scope>NUCLEOTIDE SEQUENCE [LARGE SCALE GENOMIC DNA]</scope>
    <source>
        <strain evidence="2 3">TNS-C-14</strain>
    </source>
</reference>
<dbReference type="GO" id="GO:0006633">
    <property type="term" value="P:fatty acid biosynthetic process"/>
    <property type="evidence" value="ECO:0007669"/>
    <property type="project" value="InterPro"/>
</dbReference>
<dbReference type="PANTHER" id="PTHR28641:SF1">
    <property type="entry name" value="MALONYL-COA DECARBOXYLASE, MITOCHONDRIAL"/>
    <property type="match status" value="1"/>
</dbReference>
<feature type="domain" description="Malonyl-CoA decarboxylase C-terminal" evidence="1">
    <location>
        <begin position="340"/>
        <end position="414"/>
    </location>
</feature>
<dbReference type="Pfam" id="PF05292">
    <property type="entry name" value="MCD"/>
    <property type="match status" value="2"/>
</dbReference>
<dbReference type="Proteomes" id="UP001344447">
    <property type="component" value="Unassembled WGS sequence"/>
</dbReference>
<evidence type="ECO:0000313" key="2">
    <source>
        <dbReference type="EMBL" id="KAK5579517.1"/>
    </source>
</evidence>
<comment type="caution">
    <text evidence="2">The sequence shown here is derived from an EMBL/GenBank/DDBJ whole genome shotgun (WGS) entry which is preliminary data.</text>
</comment>
<sequence length="446" mass="51840">MLARNNILKHFNSIILNSSNKQNIFIYNTINNNNSNYNKSRMHFSTLINNNRNEEDNDVNKFFKDYIYKSTNYSLEQKKKLIESFVLDSQGSNKISKEKIRDINISPISSDILESFIKIRDDLEKYNCLPITTTTTTNTNISPSTPTNRLSEQLYSFDTLLGELIKENLKNHNKLYCKPLDLEKMEPRIWRQIVENEAVHPYENPLNPIDEIKQRTGKNRTCLVLFHPLLPNMPLMSLYIAFTNGIPNNMQIIENNNPSTTTTTTTNKINDNDFIDSAIFYSISSLHKGLGGVNLGHILITKAVEFIRLDKPEIKNFCTLSPLPRFRKYLSKSHPQFVEHIKDRASLEEVKPQLQSLALNYIFKEKSKPNRVFDPVCNFHLKNGASIYRLNWDADESEKRIDESYGIMINYLYEIEKLESNSKNYIEKGTVSTNQIFDNQYKNNSF</sequence>
<name>A0AAN7YX66_9MYCE</name>
<gene>
    <name evidence="2" type="ORF">RB653_009201</name>
</gene>
<dbReference type="InterPro" id="IPR042303">
    <property type="entry name" value="Malonyl_CoA_deC_C_sf"/>
</dbReference>
<dbReference type="AlphaFoldDB" id="A0AAN7YX66"/>
<dbReference type="InterPro" id="IPR038917">
    <property type="entry name" value="Malonyl_CoA_deC"/>
</dbReference>
<protein>
    <recommendedName>
        <fullName evidence="1">Malonyl-CoA decarboxylase C-terminal domain-containing protein</fullName>
    </recommendedName>
</protein>
<accession>A0AAN7YX66</accession>
<dbReference type="PANTHER" id="PTHR28641">
    <property type="match status" value="1"/>
</dbReference>
<dbReference type="GO" id="GO:2001294">
    <property type="term" value="P:malonyl-CoA catabolic process"/>
    <property type="evidence" value="ECO:0007669"/>
    <property type="project" value="TreeGrafter"/>
</dbReference>
<feature type="domain" description="Malonyl-CoA decarboxylase C-terminal" evidence="1">
    <location>
        <begin position="188"/>
        <end position="334"/>
    </location>
</feature>
<dbReference type="GO" id="GO:0005782">
    <property type="term" value="C:peroxisomal matrix"/>
    <property type="evidence" value="ECO:0007669"/>
    <property type="project" value="TreeGrafter"/>
</dbReference>
<dbReference type="EMBL" id="JAVFKY010000003">
    <property type="protein sequence ID" value="KAK5579517.1"/>
    <property type="molecule type" value="Genomic_DNA"/>
</dbReference>
<evidence type="ECO:0000259" key="1">
    <source>
        <dbReference type="Pfam" id="PF05292"/>
    </source>
</evidence>
<keyword evidence="3" id="KW-1185">Reference proteome</keyword>
<dbReference type="Gene3D" id="3.40.630.150">
    <property type="entry name" value="Malonyl-CoA decarboxylase, catalytic domain"/>
    <property type="match status" value="2"/>
</dbReference>
<organism evidence="2 3">
    <name type="scientific">Dictyostelium firmibasis</name>
    <dbReference type="NCBI Taxonomy" id="79012"/>
    <lineage>
        <taxon>Eukaryota</taxon>
        <taxon>Amoebozoa</taxon>
        <taxon>Evosea</taxon>
        <taxon>Eumycetozoa</taxon>
        <taxon>Dictyostelia</taxon>
        <taxon>Dictyosteliales</taxon>
        <taxon>Dictyosteliaceae</taxon>
        <taxon>Dictyostelium</taxon>
    </lineage>
</organism>
<proteinExistence type="predicted"/>